<accession>A0A1V4IFH7</accession>
<dbReference type="GO" id="GO:0008673">
    <property type="term" value="F:2-dehydro-3-deoxygluconokinase activity"/>
    <property type="evidence" value="ECO:0007669"/>
    <property type="project" value="UniProtKB-EC"/>
</dbReference>
<dbReference type="SUPFAM" id="SSF53613">
    <property type="entry name" value="Ribokinase-like"/>
    <property type="match status" value="1"/>
</dbReference>
<protein>
    <submittedName>
        <fullName evidence="7">2-dehydro-3-deoxygluconokinase</fullName>
        <ecNumber evidence="7">2.7.1.45</ecNumber>
    </submittedName>
</protein>
<name>A0A1V4IFH7_9CLOT</name>
<dbReference type="Proteomes" id="UP000191056">
    <property type="component" value="Unassembled WGS sequence"/>
</dbReference>
<organism evidence="7 8">
    <name type="scientific">Clostridium chromiireducens</name>
    <dbReference type="NCBI Taxonomy" id="225345"/>
    <lineage>
        <taxon>Bacteria</taxon>
        <taxon>Bacillati</taxon>
        <taxon>Bacillota</taxon>
        <taxon>Clostridia</taxon>
        <taxon>Eubacteriales</taxon>
        <taxon>Clostridiaceae</taxon>
        <taxon>Clostridium</taxon>
    </lineage>
</organism>
<dbReference type="InterPro" id="IPR002173">
    <property type="entry name" value="Carboh/pur_kinase_PfkB_CS"/>
</dbReference>
<reference evidence="7 8" key="1">
    <citation type="submission" date="2017-03" db="EMBL/GenBank/DDBJ databases">
        <title>Genome sequence of Clostridium chromiireducens DSM 23318.</title>
        <authorList>
            <person name="Poehlein A."/>
            <person name="Daniel R."/>
        </authorList>
    </citation>
    <scope>NUCLEOTIDE SEQUENCE [LARGE SCALE GENOMIC DNA]</scope>
    <source>
        <strain evidence="7 8">DSM 23318</strain>
    </source>
</reference>
<dbReference type="InterPro" id="IPR050306">
    <property type="entry name" value="PfkB_Carbo_kinase"/>
</dbReference>
<evidence type="ECO:0000256" key="2">
    <source>
        <dbReference type="ARBA" id="ARBA00022679"/>
    </source>
</evidence>
<evidence type="ECO:0000256" key="5">
    <source>
        <dbReference type="ARBA" id="ARBA00022840"/>
    </source>
</evidence>
<dbReference type="InterPro" id="IPR029056">
    <property type="entry name" value="Ribokinase-like"/>
</dbReference>
<dbReference type="Pfam" id="PF00294">
    <property type="entry name" value="PfkB"/>
    <property type="match status" value="1"/>
</dbReference>
<comment type="similarity">
    <text evidence="1">Belongs to the carbohydrate kinase PfkB family.</text>
</comment>
<dbReference type="EMBL" id="MZGT01000069">
    <property type="protein sequence ID" value="OPJ58415.1"/>
    <property type="molecule type" value="Genomic_DNA"/>
</dbReference>
<dbReference type="InterPro" id="IPR011611">
    <property type="entry name" value="PfkB_dom"/>
</dbReference>
<dbReference type="PANTHER" id="PTHR43085">
    <property type="entry name" value="HEXOKINASE FAMILY MEMBER"/>
    <property type="match status" value="1"/>
</dbReference>
<dbReference type="EC" id="2.7.1.45" evidence="7"/>
<dbReference type="AlphaFoldDB" id="A0A1V4IFH7"/>
<gene>
    <name evidence="7" type="primary">kdgK_2</name>
    <name evidence="7" type="ORF">CLCHR_39300</name>
</gene>
<comment type="caution">
    <text evidence="7">The sequence shown here is derived from an EMBL/GenBank/DDBJ whole genome shotgun (WGS) entry which is preliminary data.</text>
</comment>
<dbReference type="GO" id="GO:0005524">
    <property type="term" value="F:ATP binding"/>
    <property type="evidence" value="ECO:0007669"/>
    <property type="project" value="UniProtKB-KW"/>
</dbReference>
<evidence type="ECO:0000259" key="6">
    <source>
        <dbReference type="Pfam" id="PF00294"/>
    </source>
</evidence>
<keyword evidence="2 7" id="KW-0808">Transferase</keyword>
<evidence type="ECO:0000256" key="3">
    <source>
        <dbReference type="ARBA" id="ARBA00022741"/>
    </source>
</evidence>
<sequence length="316" mass="34802">MDVLTFGESMVVFSPNNNGPIRHVHTFTKSLGGAESNVATAIAKLNHSVGWFSKVSDDEFGRFVINAIKAEGVDTSRVVVDKNRNTGILFKERYQRSNPNVYYYRKDSAASSLSPEDLDEGYIKQTKILHLTGITPALSESCRKTVYRAIEIAKENNILVSFDPNIRLKLWPVEEAKKVLVDIACRADIVMPGLDEAEILLGLTDKDEVADYFLSKEAKIVAIKLGAEGCYIKDRKEGVKVHGYNVSDLIQDTAGAGDGFAAGFLAGYLEKLPLNEIGQYANGVGAMATLVQGDMEGYPYFDQLMEFIGKKQGIER</sequence>
<dbReference type="PANTHER" id="PTHR43085:SF1">
    <property type="entry name" value="PSEUDOURIDINE KINASE-RELATED"/>
    <property type="match status" value="1"/>
</dbReference>
<dbReference type="Gene3D" id="3.40.1190.20">
    <property type="match status" value="1"/>
</dbReference>
<dbReference type="STRING" id="225345.CLCHR_39300"/>
<keyword evidence="8" id="KW-1185">Reference proteome</keyword>
<dbReference type="OrthoDB" id="9813569at2"/>
<feature type="domain" description="Carbohydrate kinase PfkB" evidence="6">
    <location>
        <begin position="3"/>
        <end position="296"/>
    </location>
</feature>
<keyword evidence="3" id="KW-0547">Nucleotide-binding</keyword>
<dbReference type="CDD" id="cd01166">
    <property type="entry name" value="KdgK"/>
    <property type="match status" value="1"/>
</dbReference>
<proteinExistence type="inferred from homology"/>
<evidence type="ECO:0000313" key="7">
    <source>
        <dbReference type="EMBL" id="OPJ58415.1"/>
    </source>
</evidence>
<keyword evidence="4 7" id="KW-0418">Kinase</keyword>
<keyword evidence="5" id="KW-0067">ATP-binding</keyword>
<dbReference type="PROSITE" id="PS00584">
    <property type="entry name" value="PFKB_KINASES_2"/>
    <property type="match status" value="1"/>
</dbReference>
<dbReference type="RefSeq" id="WP_079441582.1">
    <property type="nucleotide sequence ID" value="NZ_MZGT01000069.1"/>
</dbReference>
<evidence type="ECO:0000256" key="4">
    <source>
        <dbReference type="ARBA" id="ARBA00022777"/>
    </source>
</evidence>
<evidence type="ECO:0000313" key="8">
    <source>
        <dbReference type="Proteomes" id="UP000191056"/>
    </source>
</evidence>
<evidence type="ECO:0000256" key="1">
    <source>
        <dbReference type="ARBA" id="ARBA00010688"/>
    </source>
</evidence>